<dbReference type="EMBL" id="KN880467">
    <property type="protein sequence ID" value="KIY70482.1"/>
    <property type="molecule type" value="Genomic_DNA"/>
</dbReference>
<feature type="binding site" evidence="3">
    <location>
        <position position="53"/>
    </location>
    <ligand>
        <name>ATP</name>
        <dbReference type="ChEBI" id="CHEBI:30616"/>
    </ligand>
</feature>
<dbReference type="OrthoDB" id="541276at2759"/>
<dbReference type="SMART" id="SM00220">
    <property type="entry name" value="S_TKc"/>
    <property type="match status" value="1"/>
</dbReference>
<evidence type="ECO:0000256" key="2">
    <source>
        <dbReference type="ARBA" id="ARBA00022840"/>
    </source>
</evidence>
<feature type="region of interest" description="Disordered" evidence="4">
    <location>
        <begin position="598"/>
        <end position="626"/>
    </location>
</feature>
<gene>
    <name evidence="6" type="ORF">CYLTODRAFT_370891</name>
</gene>
<dbReference type="SUPFAM" id="SSF56112">
    <property type="entry name" value="Protein kinase-like (PK-like)"/>
    <property type="match status" value="1"/>
</dbReference>
<dbReference type="Proteomes" id="UP000054007">
    <property type="component" value="Unassembled WGS sequence"/>
</dbReference>
<dbReference type="GO" id="GO:0005524">
    <property type="term" value="F:ATP binding"/>
    <property type="evidence" value="ECO:0007669"/>
    <property type="project" value="UniProtKB-UniRule"/>
</dbReference>
<dbReference type="PROSITE" id="PS50011">
    <property type="entry name" value="PROTEIN_KINASE_DOM"/>
    <property type="match status" value="1"/>
</dbReference>
<evidence type="ECO:0000256" key="1">
    <source>
        <dbReference type="ARBA" id="ARBA00022741"/>
    </source>
</evidence>
<feature type="compositionally biased region" description="Polar residues" evidence="4">
    <location>
        <begin position="361"/>
        <end position="374"/>
    </location>
</feature>
<accession>A0A0D7BJ41</accession>
<dbReference type="STRING" id="1314674.A0A0D7BJ41"/>
<dbReference type="PROSITE" id="PS00108">
    <property type="entry name" value="PROTEIN_KINASE_ST"/>
    <property type="match status" value="1"/>
</dbReference>
<feature type="region of interest" description="Disordered" evidence="4">
    <location>
        <begin position="318"/>
        <end position="427"/>
    </location>
</feature>
<keyword evidence="6" id="KW-0808">Transferase</keyword>
<dbReference type="Gene3D" id="1.10.510.10">
    <property type="entry name" value="Transferase(Phosphotransferase) domain 1"/>
    <property type="match status" value="1"/>
</dbReference>
<dbReference type="InterPro" id="IPR008271">
    <property type="entry name" value="Ser/Thr_kinase_AS"/>
</dbReference>
<feature type="compositionally biased region" description="Low complexity" evidence="4">
    <location>
        <begin position="381"/>
        <end position="398"/>
    </location>
</feature>
<sequence>MPAKTSAPTTANHPPLIDDGSLELVEVLGVGGYGVVYRAEETFTTCPRSYAVKCLSQTYGSNRQRQLHLREIALHQAASAHPNVASLYRVVEDNRHMFIIMEYAPDADLFSQILHDCRYLGQDHLIRHVFLQLLDAVEYCHSLGIYHRDLKPENVLCFDDGLRVAITDFGLATTDKVSSEFRTGSVYHMSPECQGGEFALSGNYSPMSNDVWSLGIILLNLATGRNPWKSATLGDATFQAYLRDPLHFLPSVLPISDELNDVLVRMLEVDWMRRMPLHEVRAALEDVTSYYADDAVFEGSMARCAWEVEMDMDMAVDQANTDEEEEEEEEADEVEASVSVVEPQSCWSSDTDSDIVFAEPSPTTEWSSSATSSPLFVRPQTPATPSRSRSLSSSPANSVFSFPSTPDSTQTTFGEHPRPSRPSLAINTDLKPGIASYDSYPSSFMKTAVEYVQYGIEDDVDSSSIFLPSAVEYSKESVTLVEDGLSVSDKDMSFPPSPISSMRSFYELAADETTKSRNPSNGHVHPFPQRMSLSMSSMSSRNVQPSPTMAQPIPIPIPRLAQPFDDMPPAPKPNQHHHTLTSRAKSKFFDFFPRTARTPSPSPPAPAWLQDPIRPDAFGGMRGQRPTTLSLRSRPWFLPNKLFPASAIAAAG</sequence>
<name>A0A0D7BJ41_9AGAR</name>
<dbReference type="InterPro" id="IPR017441">
    <property type="entry name" value="Protein_kinase_ATP_BS"/>
</dbReference>
<protein>
    <submittedName>
        <fullName evidence="6">Kinase-like protein</fullName>
    </submittedName>
</protein>
<dbReference type="AlphaFoldDB" id="A0A0D7BJ41"/>
<feature type="compositionally biased region" description="Acidic residues" evidence="4">
    <location>
        <begin position="318"/>
        <end position="335"/>
    </location>
</feature>
<keyword evidence="2 3" id="KW-0067">ATP-binding</keyword>
<evidence type="ECO:0000259" key="5">
    <source>
        <dbReference type="PROSITE" id="PS50011"/>
    </source>
</evidence>
<keyword evidence="7" id="KW-1185">Reference proteome</keyword>
<dbReference type="InterPro" id="IPR000719">
    <property type="entry name" value="Prot_kinase_dom"/>
</dbReference>
<dbReference type="GO" id="GO:0004674">
    <property type="term" value="F:protein serine/threonine kinase activity"/>
    <property type="evidence" value="ECO:0007669"/>
    <property type="project" value="TreeGrafter"/>
</dbReference>
<dbReference type="PANTHER" id="PTHR24346">
    <property type="entry name" value="MAP/MICROTUBULE AFFINITY-REGULATING KINASE"/>
    <property type="match status" value="1"/>
</dbReference>
<evidence type="ECO:0000313" key="7">
    <source>
        <dbReference type="Proteomes" id="UP000054007"/>
    </source>
</evidence>
<dbReference type="PANTHER" id="PTHR24346:SF30">
    <property type="entry name" value="MATERNAL EMBRYONIC LEUCINE ZIPPER KINASE"/>
    <property type="match status" value="1"/>
</dbReference>
<dbReference type="GO" id="GO:0005737">
    <property type="term" value="C:cytoplasm"/>
    <property type="evidence" value="ECO:0007669"/>
    <property type="project" value="TreeGrafter"/>
</dbReference>
<organism evidence="6 7">
    <name type="scientific">Cylindrobasidium torrendii FP15055 ss-10</name>
    <dbReference type="NCBI Taxonomy" id="1314674"/>
    <lineage>
        <taxon>Eukaryota</taxon>
        <taxon>Fungi</taxon>
        <taxon>Dikarya</taxon>
        <taxon>Basidiomycota</taxon>
        <taxon>Agaricomycotina</taxon>
        <taxon>Agaricomycetes</taxon>
        <taxon>Agaricomycetidae</taxon>
        <taxon>Agaricales</taxon>
        <taxon>Marasmiineae</taxon>
        <taxon>Physalacriaceae</taxon>
        <taxon>Cylindrobasidium</taxon>
    </lineage>
</organism>
<dbReference type="Pfam" id="PF00069">
    <property type="entry name" value="Pkinase"/>
    <property type="match status" value="1"/>
</dbReference>
<dbReference type="InterPro" id="IPR011009">
    <property type="entry name" value="Kinase-like_dom_sf"/>
</dbReference>
<feature type="domain" description="Protein kinase" evidence="5">
    <location>
        <begin position="22"/>
        <end position="291"/>
    </location>
</feature>
<evidence type="ECO:0000256" key="4">
    <source>
        <dbReference type="SAM" id="MobiDB-lite"/>
    </source>
</evidence>
<evidence type="ECO:0000313" key="6">
    <source>
        <dbReference type="EMBL" id="KIY70482.1"/>
    </source>
</evidence>
<evidence type="ECO:0000256" key="3">
    <source>
        <dbReference type="PROSITE-ProRule" id="PRU10141"/>
    </source>
</evidence>
<proteinExistence type="predicted"/>
<feature type="compositionally biased region" description="Polar residues" evidence="4">
    <location>
        <begin position="399"/>
        <end position="413"/>
    </location>
</feature>
<reference evidence="6 7" key="1">
    <citation type="journal article" date="2015" name="Fungal Genet. Biol.">
        <title>Evolution of novel wood decay mechanisms in Agaricales revealed by the genome sequences of Fistulina hepatica and Cylindrobasidium torrendii.</title>
        <authorList>
            <person name="Floudas D."/>
            <person name="Held B.W."/>
            <person name="Riley R."/>
            <person name="Nagy L.G."/>
            <person name="Koehler G."/>
            <person name="Ransdell A.S."/>
            <person name="Younus H."/>
            <person name="Chow J."/>
            <person name="Chiniquy J."/>
            <person name="Lipzen A."/>
            <person name="Tritt A."/>
            <person name="Sun H."/>
            <person name="Haridas S."/>
            <person name="LaButti K."/>
            <person name="Ohm R.A."/>
            <person name="Kues U."/>
            <person name="Blanchette R.A."/>
            <person name="Grigoriev I.V."/>
            <person name="Minto R.E."/>
            <person name="Hibbett D.S."/>
        </authorList>
    </citation>
    <scope>NUCLEOTIDE SEQUENCE [LARGE SCALE GENOMIC DNA]</scope>
    <source>
        <strain evidence="6 7">FP15055 ss-10</strain>
    </source>
</reference>
<keyword evidence="1 3" id="KW-0547">Nucleotide-binding</keyword>
<dbReference type="GO" id="GO:0035556">
    <property type="term" value="P:intracellular signal transduction"/>
    <property type="evidence" value="ECO:0007669"/>
    <property type="project" value="TreeGrafter"/>
</dbReference>
<dbReference type="PROSITE" id="PS00107">
    <property type="entry name" value="PROTEIN_KINASE_ATP"/>
    <property type="match status" value="1"/>
</dbReference>
<keyword evidence="6" id="KW-0418">Kinase</keyword>